<evidence type="ECO:0000256" key="2">
    <source>
        <dbReference type="ARBA" id="ARBA00022448"/>
    </source>
</evidence>
<keyword evidence="4 7" id="KW-0812">Transmembrane</keyword>
<proteinExistence type="predicted"/>
<dbReference type="InterPro" id="IPR036259">
    <property type="entry name" value="MFS_trans_sf"/>
</dbReference>
<dbReference type="InterPro" id="IPR020846">
    <property type="entry name" value="MFS_dom"/>
</dbReference>
<evidence type="ECO:0000256" key="6">
    <source>
        <dbReference type="ARBA" id="ARBA00023136"/>
    </source>
</evidence>
<dbReference type="CDD" id="cd06173">
    <property type="entry name" value="MFS_MefA_like"/>
    <property type="match status" value="1"/>
</dbReference>
<comment type="subcellular location">
    <subcellularLocation>
        <location evidence="1">Cell membrane</location>
        <topology evidence="1">Multi-pass membrane protein</topology>
    </subcellularLocation>
</comment>
<feature type="transmembrane region" description="Helical" evidence="7">
    <location>
        <begin position="57"/>
        <end position="77"/>
    </location>
</feature>
<dbReference type="PANTHER" id="PTHR23513">
    <property type="entry name" value="INTEGRAL MEMBRANE EFFLUX PROTEIN-RELATED"/>
    <property type="match status" value="1"/>
</dbReference>
<feature type="transmembrane region" description="Helical" evidence="7">
    <location>
        <begin position="232"/>
        <end position="257"/>
    </location>
</feature>
<dbReference type="Proteomes" id="UP000632377">
    <property type="component" value="Unassembled WGS sequence"/>
</dbReference>
<feature type="transmembrane region" description="Helical" evidence="7">
    <location>
        <begin position="115"/>
        <end position="131"/>
    </location>
</feature>
<sequence>MKNISASIKDFGKTNFHALTHKNFRYYWSGQCVSLIGTWMQNIGQSWLVFTLTGSPFLLGLVGTIQFLPVTVFSLFAGVVVDRFPKKKILLITQSISMILAFVLSFLVFTHKVRYEHILILALLLGFTNTLDMPTRQTFIVEVVGKKDLMNAIALNSATFNLARILGPAVGAVLMSKLGAAWCFLLNGLSFVAVIFGLLQIEPIPYVRKEKDKSKIIDEIKDGLKYIYKTPILFKTVLMVTVMGIFAFNYNVLLPVFTKNVLRQSEGTYGFLMSSLGIGSLIGALTVSLKSKSGPKTRILVRSSIIVSILLVCTGLSRYQYLTALTLAATGIFNIYFSTTANSTLQINSEDKYRGRVMSVYALVFAGSTPVGNFFSGTTADRFGAAWAFIVSGIIIFIFITLLAMMHKNIQKEKLR</sequence>
<name>A0ABS1TAC3_9CLOT</name>
<gene>
    <name evidence="9" type="ORF">JK636_05880</name>
</gene>
<evidence type="ECO:0000259" key="8">
    <source>
        <dbReference type="PROSITE" id="PS50850"/>
    </source>
</evidence>
<keyword evidence="5 7" id="KW-1133">Transmembrane helix</keyword>
<organism evidence="9 10">
    <name type="scientific">Clostridium rhizosphaerae</name>
    <dbReference type="NCBI Taxonomy" id="2803861"/>
    <lineage>
        <taxon>Bacteria</taxon>
        <taxon>Bacillati</taxon>
        <taxon>Bacillota</taxon>
        <taxon>Clostridia</taxon>
        <taxon>Eubacteriales</taxon>
        <taxon>Clostridiaceae</taxon>
        <taxon>Clostridium</taxon>
    </lineage>
</organism>
<dbReference type="PANTHER" id="PTHR23513:SF11">
    <property type="entry name" value="STAPHYLOFERRIN A TRANSPORTER"/>
    <property type="match status" value="1"/>
</dbReference>
<dbReference type="RefSeq" id="WP_202747886.1">
    <property type="nucleotide sequence ID" value="NZ_JAESWC010000002.1"/>
</dbReference>
<evidence type="ECO:0000313" key="9">
    <source>
        <dbReference type="EMBL" id="MBL4935284.1"/>
    </source>
</evidence>
<feature type="transmembrane region" description="Helical" evidence="7">
    <location>
        <begin position="269"/>
        <end position="287"/>
    </location>
</feature>
<keyword evidence="2" id="KW-0813">Transport</keyword>
<evidence type="ECO:0000256" key="3">
    <source>
        <dbReference type="ARBA" id="ARBA00022475"/>
    </source>
</evidence>
<reference evidence="9 10" key="1">
    <citation type="submission" date="2021-01" db="EMBL/GenBank/DDBJ databases">
        <title>Genome public.</title>
        <authorList>
            <person name="Liu C."/>
            <person name="Sun Q."/>
        </authorList>
    </citation>
    <scope>NUCLEOTIDE SEQUENCE [LARGE SCALE GENOMIC DNA]</scope>
    <source>
        <strain evidence="9 10">YIM B02515</strain>
    </source>
</reference>
<feature type="transmembrane region" description="Helical" evidence="7">
    <location>
        <begin position="387"/>
        <end position="406"/>
    </location>
</feature>
<dbReference type="PROSITE" id="PS50850">
    <property type="entry name" value="MFS"/>
    <property type="match status" value="1"/>
</dbReference>
<dbReference type="InterPro" id="IPR010290">
    <property type="entry name" value="TM_effector"/>
</dbReference>
<evidence type="ECO:0000256" key="4">
    <source>
        <dbReference type="ARBA" id="ARBA00022692"/>
    </source>
</evidence>
<feature type="transmembrane region" description="Helical" evidence="7">
    <location>
        <begin position="179"/>
        <end position="199"/>
    </location>
</feature>
<comment type="caution">
    <text evidence="9">The sequence shown here is derived from an EMBL/GenBank/DDBJ whole genome shotgun (WGS) entry which is preliminary data.</text>
</comment>
<keyword evidence="6 7" id="KW-0472">Membrane</keyword>
<feature type="transmembrane region" description="Helical" evidence="7">
    <location>
        <begin position="357"/>
        <end position="375"/>
    </location>
</feature>
<dbReference type="Gene3D" id="1.20.1250.20">
    <property type="entry name" value="MFS general substrate transporter like domains"/>
    <property type="match status" value="1"/>
</dbReference>
<keyword evidence="10" id="KW-1185">Reference proteome</keyword>
<dbReference type="Pfam" id="PF05977">
    <property type="entry name" value="MFS_3"/>
    <property type="match status" value="1"/>
</dbReference>
<feature type="transmembrane region" description="Helical" evidence="7">
    <location>
        <begin position="325"/>
        <end position="345"/>
    </location>
</feature>
<feature type="domain" description="Major facilitator superfamily (MFS) profile" evidence="8">
    <location>
        <begin position="18"/>
        <end position="411"/>
    </location>
</feature>
<feature type="transmembrane region" description="Helical" evidence="7">
    <location>
        <begin position="89"/>
        <end position="109"/>
    </location>
</feature>
<protein>
    <submittedName>
        <fullName evidence="9">MFS transporter</fullName>
    </submittedName>
</protein>
<evidence type="ECO:0000256" key="5">
    <source>
        <dbReference type="ARBA" id="ARBA00022989"/>
    </source>
</evidence>
<accession>A0ABS1TAC3</accession>
<feature type="transmembrane region" description="Helical" evidence="7">
    <location>
        <begin position="299"/>
        <end position="319"/>
    </location>
</feature>
<evidence type="ECO:0000256" key="1">
    <source>
        <dbReference type="ARBA" id="ARBA00004651"/>
    </source>
</evidence>
<keyword evidence="3" id="KW-1003">Cell membrane</keyword>
<evidence type="ECO:0000256" key="7">
    <source>
        <dbReference type="SAM" id="Phobius"/>
    </source>
</evidence>
<dbReference type="SUPFAM" id="SSF103473">
    <property type="entry name" value="MFS general substrate transporter"/>
    <property type="match status" value="1"/>
</dbReference>
<dbReference type="EMBL" id="JAESWC010000002">
    <property type="protein sequence ID" value="MBL4935284.1"/>
    <property type="molecule type" value="Genomic_DNA"/>
</dbReference>
<evidence type="ECO:0000313" key="10">
    <source>
        <dbReference type="Proteomes" id="UP000632377"/>
    </source>
</evidence>